<evidence type="ECO:0000313" key="10">
    <source>
        <dbReference type="EMBL" id="MFN2977310.1"/>
    </source>
</evidence>
<dbReference type="Pfam" id="PF13231">
    <property type="entry name" value="PMT_2"/>
    <property type="match status" value="1"/>
</dbReference>
<comment type="subcellular location">
    <subcellularLocation>
        <location evidence="1">Cell membrane</location>
        <topology evidence="1">Multi-pass membrane protein</topology>
    </subcellularLocation>
</comment>
<feature type="transmembrane region" description="Helical" evidence="8">
    <location>
        <begin position="397"/>
        <end position="415"/>
    </location>
</feature>
<evidence type="ECO:0000256" key="1">
    <source>
        <dbReference type="ARBA" id="ARBA00004651"/>
    </source>
</evidence>
<name>A0ABW9KRG6_9BACT</name>
<comment type="caution">
    <text evidence="10">The sequence shown here is derived from an EMBL/GenBank/DDBJ whole genome shotgun (WGS) entry which is preliminary data.</text>
</comment>
<evidence type="ECO:0000259" key="9">
    <source>
        <dbReference type="Pfam" id="PF13231"/>
    </source>
</evidence>
<reference evidence="10 11" key="1">
    <citation type="submission" date="2024-12" db="EMBL/GenBank/DDBJ databases">
        <authorList>
            <person name="Lee Y."/>
        </authorList>
    </citation>
    <scope>NUCLEOTIDE SEQUENCE [LARGE SCALE GENOMIC DNA]</scope>
    <source>
        <strain evidence="10 11">03SUJ4</strain>
    </source>
</reference>
<evidence type="ECO:0000256" key="3">
    <source>
        <dbReference type="ARBA" id="ARBA00022676"/>
    </source>
</evidence>
<keyword evidence="5 8" id="KW-0812">Transmembrane</keyword>
<sequence>MATDRFGSLHRSTERGVFAVLLVLSALLYAMYFVHLRADYPSVLPAVDWARYTDEGWYGGAALHHAQTGQWFTPNGFNPAVALPVWPLLLRAWFALTGVGMVSARVLAVLMFGASNVLLYALLRPLTGRVLAVAAVLLTLADPFCYGFNRLALPESLVSLEFLLALWLAWPRSTARRGSLLRSGGVGLVLTATVLTKTTAVLLAPSVLYLLWQAARIHRQDDAELAEAAWHGALRRAVADRSALVPVAVAAGVALGAWALYFLLLVRPHYAADFHHLFAVNAGKAHGRILLQVMARAVGDATWMGGLLWALTLLLLAASLRYLRELWRVPLFGSAVLALVLPIAWIGWHTWFLPHYYLSCVAPMMMAIALGVHALARRAHRGTATLRLRMAHTAAMLVLEAAFAMMLLVTLSIAAHPQYTWWSAAQDIAARMRADTPQEARPKLLAASADDVALFTGVQGANPEWPIGGLPALVAQEKPAWYGGYLSWDAKRIAEMQRLVPLREVARYRIQPDPDHQVFVLYRVVRPESAAAPAQR</sequence>
<protein>
    <submittedName>
        <fullName evidence="10">ArnT family glycosyltransferase</fullName>
        <ecNumber evidence="10">2.4.-.-</ecNumber>
    </submittedName>
</protein>
<feature type="domain" description="Glycosyltransferase RgtA/B/C/D-like" evidence="9">
    <location>
        <begin position="84"/>
        <end position="216"/>
    </location>
</feature>
<dbReference type="InterPro" id="IPR038731">
    <property type="entry name" value="RgtA/B/C-like"/>
</dbReference>
<keyword evidence="3 10" id="KW-0328">Glycosyltransferase</keyword>
<evidence type="ECO:0000256" key="8">
    <source>
        <dbReference type="SAM" id="Phobius"/>
    </source>
</evidence>
<keyword evidence="2" id="KW-1003">Cell membrane</keyword>
<keyword evidence="6 8" id="KW-1133">Transmembrane helix</keyword>
<feature type="transmembrane region" description="Helical" evidence="8">
    <location>
        <begin position="329"/>
        <end position="348"/>
    </location>
</feature>
<feature type="transmembrane region" description="Helical" evidence="8">
    <location>
        <begin position="301"/>
        <end position="322"/>
    </location>
</feature>
<keyword evidence="4 10" id="KW-0808">Transferase</keyword>
<gene>
    <name evidence="10" type="ORF">ACK2TP_16185</name>
</gene>
<evidence type="ECO:0000256" key="7">
    <source>
        <dbReference type="ARBA" id="ARBA00023136"/>
    </source>
</evidence>
<evidence type="ECO:0000256" key="2">
    <source>
        <dbReference type="ARBA" id="ARBA00022475"/>
    </source>
</evidence>
<keyword evidence="7 8" id="KW-0472">Membrane</keyword>
<dbReference type="EMBL" id="JBJYXY010000001">
    <property type="protein sequence ID" value="MFN2977310.1"/>
    <property type="molecule type" value="Genomic_DNA"/>
</dbReference>
<evidence type="ECO:0000256" key="5">
    <source>
        <dbReference type="ARBA" id="ARBA00022692"/>
    </source>
</evidence>
<dbReference type="InterPro" id="IPR050297">
    <property type="entry name" value="LipidA_mod_glycosyltrf_83"/>
</dbReference>
<dbReference type="RefSeq" id="WP_263414522.1">
    <property type="nucleotide sequence ID" value="NZ_BAABBH010000001.1"/>
</dbReference>
<evidence type="ECO:0000313" key="11">
    <source>
        <dbReference type="Proteomes" id="UP001634747"/>
    </source>
</evidence>
<dbReference type="PANTHER" id="PTHR33908">
    <property type="entry name" value="MANNOSYLTRANSFERASE YKCB-RELATED"/>
    <property type="match status" value="1"/>
</dbReference>
<dbReference type="Proteomes" id="UP001634747">
    <property type="component" value="Unassembled WGS sequence"/>
</dbReference>
<dbReference type="EC" id="2.4.-.-" evidence="10"/>
<dbReference type="PANTHER" id="PTHR33908:SF11">
    <property type="entry name" value="MEMBRANE PROTEIN"/>
    <property type="match status" value="1"/>
</dbReference>
<evidence type="ECO:0000256" key="4">
    <source>
        <dbReference type="ARBA" id="ARBA00022679"/>
    </source>
</evidence>
<feature type="transmembrane region" description="Helical" evidence="8">
    <location>
        <begin position="354"/>
        <end position="376"/>
    </location>
</feature>
<feature type="transmembrane region" description="Helical" evidence="8">
    <location>
        <begin position="190"/>
        <end position="212"/>
    </location>
</feature>
<proteinExistence type="predicted"/>
<feature type="transmembrane region" description="Helical" evidence="8">
    <location>
        <begin position="243"/>
        <end position="264"/>
    </location>
</feature>
<accession>A0ABW9KRG6</accession>
<organism evidence="10 11">
    <name type="scientific">Terriglobus aquaticus</name>
    <dbReference type="NCBI Taxonomy" id="940139"/>
    <lineage>
        <taxon>Bacteria</taxon>
        <taxon>Pseudomonadati</taxon>
        <taxon>Acidobacteriota</taxon>
        <taxon>Terriglobia</taxon>
        <taxon>Terriglobales</taxon>
        <taxon>Acidobacteriaceae</taxon>
        <taxon>Terriglobus</taxon>
    </lineage>
</organism>
<keyword evidence="11" id="KW-1185">Reference proteome</keyword>
<dbReference type="GO" id="GO:0016757">
    <property type="term" value="F:glycosyltransferase activity"/>
    <property type="evidence" value="ECO:0007669"/>
    <property type="project" value="UniProtKB-KW"/>
</dbReference>
<feature type="transmembrane region" description="Helical" evidence="8">
    <location>
        <begin position="16"/>
        <end position="34"/>
    </location>
</feature>
<evidence type="ECO:0000256" key="6">
    <source>
        <dbReference type="ARBA" id="ARBA00022989"/>
    </source>
</evidence>
<feature type="transmembrane region" description="Helical" evidence="8">
    <location>
        <begin position="92"/>
        <end position="112"/>
    </location>
</feature>